<accession>A0ACA9RDA7</accession>
<comment type="caution">
    <text evidence="1">The sequence shown here is derived from an EMBL/GenBank/DDBJ whole genome shotgun (WGS) entry which is preliminary data.</text>
</comment>
<name>A0ACA9RDA7_9GLOM</name>
<feature type="non-terminal residue" evidence="1">
    <location>
        <position position="97"/>
    </location>
</feature>
<organism evidence="1 2">
    <name type="scientific">Racocetra persica</name>
    <dbReference type="NCBI Taxonomy" id="160502"/>
    <lineage>
        <taxon>Eukaryota</taxon>
        <taxon>Fungi</taxon>
        <taxon>Fungi incertae sedis</taxon>
        <taxon>Mucoromycota</taxon>
        <taxon>Glomeromycotina</taxon>
        <taxon>Glomeromycetes</taxon>
        <taxon>Diversisporales</taxon>
        <taxon>Gigasporaceae</taxon>
        <taxon>Racocetra</taxon>
    </lineage>
</organism>
<evidence type="ECO:0000313" key="1">
    <source>
        <dbReference type="EMBL" id="CAG8786402.1"/>
    </source>
</evidence>
<dbReference type="EMBL" id="CAJVQC010048588">
    <property type="protein sequence ID" value="CAG8786402.1"/>
    <property type="molecule type" value="Genomic_DNA"/>
</dbReference>
<evidence type="ECO:0000313" key="2">
    <source>
        <dbReference type="Proteomes" id="UP000789920"/>
    </source>
</evidence>
<reference evidence="1" key="1">
    <citation type="submission" date="2021-06" db="EMBL/GenBank/DDBJ databases">
        <authorList>
            <person name="Kallberg Y."/>
            <person name="Tangrot J."/>
            <person name="Rosling A."/>
        </authorList>
    </citation>
    <scope>NUCLEOTIDE SEQUENCE</scope>
    <source>
        <strain evidence="1">MA461A</strain>
    </source>
</reference>
<gene>
    <name evidence="1" type="ORF">RPERSI_LOCUS18376</name>
</gene>
<dbReference type="Proteomes" id="UP000789920">
    <property type="component" value="Unassembled WGS sequence"/>
</dbReference>
<protein>
    <submittedName>
        <fullName evidence="1">29633_t:CDS:1</fullName>
    </submittedName>
</protein>
<proteinExistence type="predicted"/>
<keyword evidence="2" id="KW-1185">Reference proteome</keyword>
<sequence length="97" mass="11137">MLLLQRFCLEITKKILDTVINFAIIPWSGVGEIVDAPIEYNHAPCEKKIQVHKVQFLFRVFFNNATVYASVGVFVDRADDREALSFAFRLLDYPNVS</sequence>